<feature type="transmembrane region" description="Helical" evidence="2">
    <location>
        <begin position="20"/>
        <end position="41"/>
    </location>
</feature>
<evidence type="ECO:0000259" key="3">
    <source>
        <dbReference type="Pfam" id="PF00326"/>
    </source>
</evidence>
<feature type="domain" description="Peptidase S9 prolyl oligopeptidase catalytic" evidence="3">
    <location>
        <begin position="116"/>
        <end position="309"/>
    </location>
</feature>
<evidence type="ECO:0000313" key="5">
    <source>
        <dbReference type="Proteomes" id="UP001528672"/>
    </source>
</evidence>
<evidence type="ECO:0000256" key="1">
    <source>
        <dbReference type="ARBA" id="ARBA00022801"/>
    </source>
</evidence>
<comment type="caution">
    <text evidence="4">The sequence shown here is derived from an EMBL/GenBank/DDBJ whole genome shotgun (WGS) entry which is preliminary data.</text>
</comment>
<dbReference type="EMBL" id="JAQSIO010000004">
    <property type="protein sequence ID" value="MDD0815526.1"/>
    <property type="molecule type" value="Genomic_DNA"/>
</dbReference>
<dbReference type="SUPFAM" id="SSF53474">
    <property type="entry name" value="alpha/beta-Hydrolases"/>
    <property type="match status" value="1"/>
</dbReference>
<dbReference type="PANTHER" id="PTHR22946:SF9">
    <property type="entry name" value="POLYKETIDE TRANSFERASE AF380"/>
    <property type="match status" value="1"/>
</dbReference>
<keyword evidence="5" id="KW-1185">Reference proteome</keyword>
<accession>A0ABT5MGH5</accession>
<reference evidence="4 5" key="1">
    <citation type="submission" date="2023-02" db="EMBL/GenBank/DDBJ databases">
        <title>Bacterial whole genome sequence for Curvibacter sp. HBC28.</title>
        <authorList>
            <person name="Le V."/>
            <person name="Ko S.-R."/>
            <person name="Ahn C.-Y."/>
            <person name="Oh H.-M."/>
        </authorList>
    </citation>
    <scope>NUCLEOTIDE SEQUENCE [LARGE SCALE GENOMIC DNA]</scope>
    <source>
        <strain evidence="4 5">HBC28</strain>
    </source>
</reference>
<dbReference type="Proteomes" id="UP001528672">
    <property type="component" value="Unassembled WGS sequence"/>
</dbReference>
<dbReference type="InterPro" id="IPR050261">
    <property type="entry name" value="FrsA_esterase"/>
</dbReference>
<dbReference type="Pfam" id="PF00326">
    <property type="entry name" value="Peptidase_S9"/>
    <property type="match status" value="1"/>
</dbReference>
<dbReference type="InterPro" id="IPR001375">
    <property type="entry name" value="Peptidase_S9_cat"/>
</dbReference>
<dbReference type="PANTHER" id="PTHR22946">
    <property type="entry name" value="DIENELACTONE HYDROLASE DOMAIN-CONTAINING PROTEIN-RELATED"/>
    <property type="match status" value="1"/>
</dbReference>
<keyword evidence="2" id="KW-1133">Transmembrane helix</keyword>
<protein>
    <submittedName>
        <fullName evidence="4">Alpha/beta fold hydrolase</fullName>
    </submittedName>
</protein>
<keyword evidence="1 4" id="KW-0378">Hydrolase</keyword>
<proteinExistence type="predicted"/>
<evidence type="ECO:0000256" key="2">
    <source>
        <dbReference type="SAM" id="Phobius"/>
    </source>
</evidence>
<name>A0ABT5MGH5_9BURK</name>
<gene>
    <name evidence="4" type="ORF">PSQ39_12895</name>
</gene>
<dbReference type="RefSeq" id="WP_273927217.1">
    <property type="nucleotide sequence ID" value="NZ_JAQSIO010000004.1"/>
</dbReference>
<evidence type="ECO:0000313" key="4">
    <source>
        <dbReference type="EMBL" id="MDD0815526.1"/>
    </source>
</evidence>
<sequence length="318" mass="35097">MSAQHTPSLTPASGVRRRRWWMGGVLCLGLVCLGVLGWRVWRHEQVVHHMLHPERQAITDQERALARQRLPGLREVSFQAADGLTLRGWYVPSRNRAAVVMVHGAGANRTWFLDEAVALSQRGMGVLLYDNRANGESDGDTQSWGDHEQDDLRGGLDFLQAQPDVDPQRLGATGFSIGAYTVAMVAAQDPRIRAVVLKAVWTSLPDELLFMAGPTGRFNAWLLGQEFSWAGVRLDRVHPGDLVAAIAPRPLLVVAGDDDHDAPMTVTRAVYEAAREPKQWRLIPGATHVDYERLGGVDLHEQVVDFFSRGLLEAPKGG</sequence>
<organism evidence="4 5">
    <name type="scientific">Curvibacter microcysteis</name>
    <dbReference type="NCBI Taxonomy" id="3026419"/>
    <lineage>
        <taxon>Bacteria</taxon>
        <taxon>Pseudomonadati</taxon>
        <taxon>Pseudomonadota</taxon>
        <taxon>Betaproteobacteria</taxon>
        <taxon>Burkholderiales</taxon>
        <taxon>Comamonadaceae</taxon>
        <taxon>Curvibacter</taxon>
    </lineage>
</organism>
<keyword evidence="2" id="KW-0812">Transmembrane</keyword>
<dbReference type="GO" id="GO:0016787">
    <property type="term" value="F:hydrolase activity"/>
    <property type="evidence" value="ECO:0007669"/>
    <property type="project" value="UniProtKB-KW"/>
</dbReference>
<keyword evidence="2" id="KW-0472">Membrane</keyword>
<dbReference type="Gene3D" id="3.40.50.1820">
    <property type="entry name" value="alpha/beta hydrolase"/>
    <property type="match status" value="1"/>
</dbReference>
<dbReference type="InterPro" id="IPR029058">
    <property type="entry name" value="AB_hydrolase_fold"/>
</dbReference>